<dbReference type="GO" id="GO:0005886">
    <property type="term" value="C:plasma membrane"/>
    <property type="evidence" value="ECO:0007669"/>
    <property type="project" value="UniProtKB-SubCell"/>
</dbReference>
<dbReference type="SMART" id="SM00382">
    <property type="entry name" value="AAA"/>
    <property type="match status" value="1"/>
</dbReference>
<dbReference type="PROSITE" id="PS50929">
    <property type="entry name" value="ABC_TM1F"/>
    <property type="match status" value="1"/>
</dbReference>
<dbReference type="RefSeq" id="WP_097791214.1">
    <property type="nucleotide sequence ID" value="NZ_NOUV01000001.1"/>
</dbReference>
<organism evidence="12 13">
    <name type="scientific">Faecalibacterium prausnitzii</name>
    <dbReference type="NCBI Taxonomy" id="853"/>
    <lineage>
        <taxon>Bacteria</taxon>
        <taxon>Bacillati</taxon>
        <taxon>Bacillota</taxon>
        <taxon>Clostridia</taxon>
        <taxon>Eubacteriales</taxon>
        <taxon>Oscillospiraceae</taxon>
        <taxon>Faecalibacterium</taxon>
    </lineage>
</organism>
<dbReference type="GO" id="GO:0140359">
    <property type="term" value="F:ABC-type transporter activity"/>
    <property type="evidence" value="ECO:0007669"/>
    <property type="project" value="InterPro"/>
</dbReference>
<evidence type="ECO:0000256" key="8">
    <source>
        <dbReference type="ARBA" id="ARBA00023136"/>
    </source>
</evidence>
<dbReference type="SUPFAM" id="SSF52540">
    <property type="entry name" value="P-loop containing nucleoside triphosphate hydrolases"/>
    <property type="match status" value="1"/>
</dbReference>
<evidence type="ECO:0000256" key="4">
    <source>
        <dbReference type="ARBA" id="ARBA00022692"/>
    </source>
</evidence>
<protein>
    <recommendedName>
        <fullName evidence="14">ABC transporter ATP-binding protein</fullName>
    </recommendedName>
</protein>
<feature type="transmembrane region" description="Helical" evidence="9">
    <location>
        <begin position="54"/>
        <end position="75"/>
    </location>
</feature>
<evidence type="ECO:0000259" key="10">
    <source>
        <dbReference type="PROSITE" id="PS50893"/>
    </source>
</evidence>
<evidence type="ECO:0000256" key="6">
    <source>
        <dbReference type="ARBA" id="ARBA00022840"/>
    </source>
</evidence>
<dbReference type="AlphaFoldDB" id="A0A2A7BA42"/>
<comment type="subcellular location">
    <subcellularLocation>
        <location evidence="1">Cell membrane</location>
        <topology evidence="1">Multi-pass membrane protein</topology>
    </subcellularLocation>
</comment>
<proteinExistence type="inferred from homology"/>
<evidence type="ECO:0000313" key="12">
    <source>
        <dbReference type="EMBL" id="PDX88243.1"/>
    </source>
</evidence>
<evidence type="ECO:0000256" key="2">
    <source>
        <dbReference type="ARBA" id="ARBA00009726"/>
    </source>
</evidence>
<keyword evidence="7 9" id="KW-1133">Transmembrane helix</keyword>
<feature type="transmembrane region" description="Helical" evidence="9">
    <location>
        <begin position="156"/>
        <end position="174"/>
    </location>
</feature>
<keyword evidence="5" id="KW-0547">Nucleotide-binding</keyword>
<gene>
    <name evidence="12" type="ORF">CHR60_00365</name>
</gene>
<dbReference type="Gene3D" id="3.40.50.300">
    <property type="entry name" value="P-loop containing nucleotide triphosphate hydrolases"/>
    <property type="match status" value="1"/>
</dbReference>
<dbReference type="Proteomes" id="UP000220904">
    <property type="component" value="Unassembled WGS sequence"/>
</dbReference>
<feature type="transmembrane region" description="Helical" evidence="9">
    <location>
        <begin position="235"/>
        <end position="258"/>
    </location>
</feature>
<dbReference type="GO" id="GO:0005524">
    <property type="term" value="F:ATP binding"/>
    <property type="evidence" value="ECO:0007669"/>
    <property type="project" value="UniProtKB-KW"/>
</dbReference>
<keyword evidence="8 9" id="KW-0472">Membrane</keyword>
<accession>A0A2A7BA42</accession>
<evidence type="ECO:0000256" key="9">
    <source>
        <dbReference type="SAM" id="Phobius"/>
    </source>
</evidence>
<dbReference type="PANTHER" id="PTHR24223:SF456">
    <property type="entry name" value="MULTIDRUG RESISTANCE-ASSOCIATED PROTEIN LETHAL(2)03659"/>
    <property type="match status" value="1"/>
</dbReference>
<dbReference type="InterPro" id="IPR036640">
    <property type="entry name" value="ABC1_TM_sf"/>
</dbReference>
<feature type="transmembrane region" description="Helical" evidence="9">
    <location>
        <begin position="123"/>
        <end position="150"/>
    </location>
</feature>
<evidence type="ECO:0000256" key="3">
    <source>
        <dbReference type="ARBA" id="ARBA00022448"/>
    </source>
</evidence>
<dbReference type="GO" id="GO:0016887">
    <property type="term" value="F:ATP hydrolysis activity"/>
    <property type="evidence" value="ECO:0007669"/>
    <property type="project" value="InterPro"/>
</dbReference>
<evidence type="ECO:0000313" key="13">
    <source>
        <dbReference type="Proteomes" id="UP000220904"/>
    </source>
</evidence>
<evidence type="ECO:0000259" key="11">
    <source>
        <dbReference type="PROSITE" id="PS50929"/>
    </source>
</evidence>
<feature type="domain" description="ABC transmembrane type-1" evidence="11">
    <location>
        <begin position="25"/>
        <end position="299"/>
    </location>
</feature>
<dbReference type="SUPFAM" id="SSF90123">
    <property type="entry name" value="ABC transporter transmembrane region"/>
    <property type="match status" value="1"/>
</dbReference>
<dbReference type="Pfam" id="PF00664">
    <property type="entry name" value="ABC_membrane"/>
    <property type="match status" value="1"/>
</dbReference>
<keyword evidence="3" id="KW-0813">Transport</keyword>
<evidence type="ECO:0000256" key="5">
    <source>
        <dbReference type="ARBA" id="ARBA00022741"/>
    </source>
</evidence>
<dbReference type="InterPro" id="IPR027417">
    <property type="entry name" value="P-loop_NTPase"/>
</dbReference>
<dbReference type="EMBL" id="NOUV01000001">
    <property type="protein sequence ID" value="PDX88243.1"/>
    <property type="molecule type" value="Genomic_DNA"/>
</dbReference>
<dbReference type="PROSITE" id="PS50893">
    <property type="entry name" value="ABC_TRANSPORTER_2"/>
    <property type="match status" value="1"/>
</dbReference>
<reference evidence="12 13" key="1">
    <citation type="journal article" date="2017" name="Front. Microbiol.">
        <title>New Insights into the Diversity of the Genus Faecalibacterium.</title>
        <authorList>
            <person name="Benevides L."/>
            <person name="Burman S."/>
            <person name="Martin R."/>
            <person name="Robert V."/>
            <person name="Thomas M."/>
            <person name="Miquel S."/>
            <person name="Chain F."/>
            <person name="Sokol H."/>
            <person name="Bermudez-Humaran L.G."/>
            <person name="Morrison M."/>
            <person name="Langella P."/>
            <person name="Azevedo V.A."/>
            <person name="Chatel J.M."/>
            <person name="Soares S."/>
        </authorList>
    </citation>
    <scope>NUCLEOTIDE SEQUENCE [LARGE SCALE GENOMIC DNA]</scope>
    <source>
        <strain evidence="12 13">AHMP21</strain>
    </source>
</reference>
<feature type="domain" description="ABC transporter" evidence="10">
    <location>
        <begin position="328"/>
        <end position="532"/>
    </location>
</feature>
<evidence type="ECO:0000256" key="7">
    <source>
        <dbReference type="ARBA" id="ARBA00022989"/>
    </source>
</evidence>
<dbReference type="OrthoDB" id="3185510at2"/>
<dbReference type="CDD" id="cd07346">
    <property type="entry name" value="ABC_6TM_exporters"/>
    <property type="match status" value="1"/>
</dbReference>
<dbReference type="InterPro" id="IPR011527">
    <property type="entry name" value="ABC1_TM_dom"/>
</dbReference>
<dbReference type="InterPro" id="IPR003439">
    <property type="entry name" value="ABC_transporter-like_ATP-bd"/>
</dbReference>
<dbReference type="Gene3D" id="1.20.1560.10">
    <property type="entry name" value="ABC transporter type 1, transmembrane domain"/>
    <property type="match status" value="1"/>
</dbReference>
<dbReference type="Pfam" id="PF00005">
    <property type="entry name" value="ABC_tran"/>
    <property type="match status" value="1"/>
</dbReference>
<name>A0A2A7BA42_9FIRM</name>
<dbReference type="InterPro" id="IPR050173">
    <property type="entry name" value="ABC_transporter_C-like"/>
</dbReference>
<keyword evidence="4 9" id="KW-0812">Transmembrane</keyword>
<feature type="transmembrane region" description="Helical" evidence="9">
    <location>
        <begin position="21"/>
        <end position="42"/>
    </location>
</feature>
<comment type="caution">
    <text evidence="12">The sequence shown here is derived from an EMBL/GenBank/DDBJ whole genome shotgun (WGS) entry which is preliminary data.</text>
</comment>
<comment type="similarity">
    <text evidence="2">Belongs to the ABC transporter superfamily. ABCC family. Conjugate transporter (TC 3.A.1.208) subfamily.</text>
</comment>
<keyword evidence="6" id="KW-0067">ATP-binding</keyword>
<evidence type="ECO:0000256" key="1">
    <source>
        <dbReference type="ARBA" id="ARBA00004651"/>
    </source>
</evidence>
<dbReference type="InterPro" id="IPR003593">
    <property type="entry name" value="AAA+_ATPase"/>
</dbReference>
<sequence length="533" mass="60519">MKQYLEKRGIYITWSQLAVRIIFDLVGFLLALLPAGLTLYLTDVWITSGTHMPTSWILGIIVCVFLIHFYQFYFVNYNSQMNADRMAGNYRQHLAQKILSSSIPAYESQNKARIQNMANDVSAIYTVSSYLVTVPANLVKVIIIIGLLLFYASPSVALTAIILIPLYMVPSFLNKSELERLVAKEREAGDLWFQEFDVILNGKVSITLNKVENYMQNRYNEALKSYLDARNRQHFLLLIVQEFPLFVTTLAPLLILIIGGNQVVLQNMTIGQLLFSIQIIAYLFNPLSEISQLHAQIISQKPSFDRVADFLAMPDQQKNTETVAPPKIEAHNIDLMRSESESLFHVNDFTVHGKGLVLIHGENGCGKSSLFNIISGVFAPDAKHLRFNENGRFNCDKSKPSYLFYPNFIFPGTVRENIVCGRKISNTQYQELETVLQLPPADKQVTIKPENLSLGEKQKIYLARTLLGNSSCILLDEPGSNLDEKTEHSLINYLLKLKEKKLILVISHNAYYDAVADKTYEIRKGMMYQVQSH</sequence>
<evidence type="ECO:0008006" key="14">
    <source>
        <dbReference type="Google" id="ProtNLM"/>
    </source>
</evidence>
<dbReference type="PANTHER" id="PTHR24223">
    <property type="entry name" value="ATP-BINDING CASSETTE SUB-FAMILY C"/>
    <property type="match status" value="1"/>
</dbReference>